<evidence type="ECO:0000313" key="2">
    <source>
        <dbReference type="EMBL" id="MCG5444045.1"/>
    </source>
</evidence>
<dbReference type="CDD" id="cd04792">
    <property type="entry name" value="LanM-like"/>
    <property type="match status" value="1"/>
</dbReference>
<dbReference type="PIRSF" id="PIRSF037228">
    <property type="entry name" value="Lant_mod_RumM"/>
    <property type="match status" value="1"/>
</dbReference>
<dbReference type="SUPFAM" id="SSF158745">
    <property type="entry name" value="LanC-like"/>
    <property type="match status" value="1"/>
</dbReference>
<dbReference type="PRINTS" id="PR01950">
    <property type="entry name" value="LANCSUPER"/>
</dbReference>
<dbReference type="InterPro" id="IPR007822">
    <property type="entry name" value="LANC-like"/>
</dbReference>
<organism evidence="2 3">
    <name type="scientific">Micromonospora trifolii</name>
    <dbReference type="NCBI Taxonomy" id="2911208"/>
    <lineage>
        <taxon>Bacteria</taxon>
        <taxon>Bacillati</taxon>
        <taxon>Actinomycetota</taxon>
        <taxon>Actinomycetes</taxon>
        <taxon>Micromonosporales</taxon>
        <taxon>Micromonosporaceae</taxon>
        <taxon>Micromonospora</taxon>
    </lineage>
</organism>
<accession>A0ABS9N269</accession>
<dbReference type="RefSeq" id="WP_238679202.1">
    <property type="nucleotide sequence ID" value="NZ_JAKKFD010000022.1"/>
</dbReference>
<dbReference type="Gene3D" id="1.50.10.20">
    <property type="match status" value="1"/>
</dbReference>
<dbReference type="Pfam" id="PF13575">
    <property type="entry name" value="DUF4135"/>
    <property type="match status" value="1"/>
</dbReference>
<comment type="caution">
    <text evidence="2">The sequence shown here is derived from an EMBL/GenBank/DDBJ whole genome shotgun (WGS) entry which is preliminary data.</text>
</comment>
<dbReference type="NCBIfam" id="TIGR03897">
    <property type="entry name" value="lanti_2_LanM"/>
    <property type="match status" value="1"/>
</dbReference>
<gene>
    <name evidence="2" type="ORF">NIE79_002189</name>
</gene>
<evidence type="ECO:0000259" key="1">
    <source>
        <dbReference type="Pfam" id="PF13575"/>
    </source>
</evidence>
<feature type="domain" description="Lantibiotic biosynthesis protein dehydration" evidence="1">
    <location>
        <begin position="230"/>
        <end position="610"/>
    </location>
</feature>
<name>A0ABS9N269_9ACTN</name>
<dbReference type="InterPro" id="IPR025410">
    <property type="entry name" value="Lant_dehyd"/>
</dbReference>
<dbReference type="Pfam" id="PF05147">
    <property type="entry name" value="LANC_like"/>
    <property type="match status" value="1"/>
</dbReference>
<reference evidence="2 3" key="1">
    <citation type="submission" date="2022-01" db="EMBL/GenBank/DDBJ databases">
        <authorList>
            <person name="Riesco R."/>
            <person name="Trujillo M.E."/>
        </authorList>
    </citation>
    <scope>NUCLEOTIDE SEQUENCE [LARGE SCALE GENOMIC DNA]</scope>
    <source>
        <strain evidence="2 3">NIE79</strain>
    </source>
</reference>
<dbReference type="InterPro" id="IPR017146">
    <property type="entry name" value="Lanti_2_LanM"/>
</dbReference>
<dbReference type="Proteomes" id="UP001201629">
    <property type="component" value="Unassembled WGS sequence"/>
</dbReference>
<dbReference type="SMART" id="SM01260">
    <property type="entry name" value="LANC_like"/>
    <property type="match status" value="1"/>
</dbReference>
<dbReference type="EMBL" id="JAKKFD010000022">
    <property type="protein sequence ID" value="MCG5444045.1"/>
    <property type="molecule type" value="Genomic_DNA"/>
</dbReference>
<keyword evidence="3" id="KW-1185">Reference proteome</keyword>
<sequence length="1105" mass="118966">MVHGNIATSVPARPAADPLASSAWWAGLPMRERLPPPDSGTDESLSLGARRLAGWQSGTAVTGGLRPDLSRWHEAGVGEQELRLLLGESPEDLRKRIPQPPEWLNAVAVAWAGYGAEPSPIDDELLAGLGPAGGLLALVHPLAVWHQRKLRDEVNRLARDFGQQDGISPSHPLLRPAYELLLAMVAPVLALHLRRAAGTLSGDTPAERFSAFAARLREPGFALGILAEHPTLARELVDELATWLAVRRELAGRLLADLPALRASFGVTADSLHDVAELRTGAGDTHRGGRSVAILTFSDGASVVYKPRGLAVETHFYELVDWLNDKGLAHPLRRLSILERLGYGWVEFVTARGCTDEAQLRRFYWRHGVYLSLLYALRASDMHLENVIAAGEHPAVVDLEATFQQPVPAVRTRRVAVPPEAMDLLEDWVLSVGLLPQRLIRQDGDEVLTTEISGLAGGDGQLTPMKVPQWLDTGTDRMRRTRARAELPAALNLAKLNGAAVDPVDYQDELLAGFQACYRLLLAHRDELGADAGPVAAFATDETRVVVLPTAVYGRILQESWHPAVLGDALDRECLFEIIRTRHPELVASAPIAASEARQLTRRDIPFFWTRPDSRDLHDEHGVMVPDCFPRSGLDLVRERIATLSEADLGRQSWAVSASLAALRLGDGQREARPRVRPLPTEEIDPALAVRAATRLGDRLLETAIDNPGRRPLWLTLAMITDRHWGVMPTGYENFSGLAGIAVFLGQLGAQSGLSRFRPTAEAVAEMLTNHVDTLLDWPERDRDLLGLGGFSELGGYIHTLTHLGALWDAPELLAHAQRLVPEVSRRVTTDTRLDVLVGTAGAALALRALHDVQPDDRTLTALRAAGERLLATAVADGPGLAWRTALGARSPLLGFSHGVSGIAYALAEIGRVTGEARFLDAAARAVRYEHAQYDAAAGNWPDHRDSTPEGTFMNAWCHGAAGIALARAGMLGGIDLAVGRADLAAAVAAVRRDLIDGDTLTGIGSDCLCHGDLGLAETLLTAGRVTGDRTLVQLAGRAARSTAEVVLAGNERCGVPHGLHVPGLLMGAAGIGYGLLRAGQPDHTPNLLLLQATPIVDNIVEETT</sequence>
<evidence type="ECO:0000313" key="3">
    <source>
        <dbReference type="Proteomes" id="UP001201629"/>
    </source>
</evidence>
<protein>
    <submittedName>
        <fullName evidence="2">Type 2 lantipeptide synthetase LanM family protein</fullName>
    </submittedName>
</protein>
<proteinExistence type="predicted"/>